<comment type="caution">
    <text evidence="1">The sequence shown here is derived from an EMBL/GenBank/DDBJ whole genome shotgun (WGS) entry which is preliminary data.</text>
</comment>
<protein>
    <submittedName>
        <fullName evidence="1">Uncharacterized protein</fullName>
    </submittedName>
</protein>
<dbReference type="EMBL" id="JABMCH010000068">
    <property type="protein sequence ID" value="NUU48182.1"/>
    <property type="molecule type" value="Genomic_DNA"/>
</dbReference>
<evidence type="ECO:0000313" key="1">
    <source>
        <dbReference type="EMBL" id="NUU48182.1"/>
    </source>
</evidence>
<dbReference type="RefSeq" id="WP_175312629.1">
    <property type="nucleotide sequence ID" value="NZ_CBCRYR010000093.1"/>
</dbReference>
<keyword evidence="2" id="KW-1185">Reference proteome</keyword>
<reference evidence="1 2" key="1">
    <citation type="submission" date="2020-05" db="EMBL/GenBank/DDBJ databases">
        <title>Genome Sequencing of Type Strains.</title>
        <authorList>
            <person name="Lemaire J.F."/>
            <person name="Inderbitzin P."/>
            <person name="Gregorio O.A."/>
            <person name="Collins S.B."/>
            <person name="Wespe N."/>
            <person name="Knight-Connoni V."/>
        </authorList>
    </citation>
    <scope>NUCLEOTIDE SEQUENCE [LARGE SCALE GENOMIC DNA]</scope>
    <source>
        <strain evidence="1 2">DSM 100049</strain>
    </source>
</reference>
<accession>A0A7Y6B826</accession>
<organism evidence="1 2">
    <name type="scientific">Sphingomonas zeae</name>
    <dbReference type="NCBI Taxonomy" id="1646122"/>
    <lineage>
        <taxon>Bacteria</taxon>
        <taxon>Pseudomonadati</taxon>
        <taxon>Pseudomonadota</taxon>
        <taxon>Alphaproteobacteria</taxon>
        <taxon>Sphingomonadales</taxon>
        <taxon>Sphingomonadaceae</taxon>
        <taxon>Sphingomonas</taxon>
    </lineage>
</organism>
<proteinExistence type="predicted"/>
<dbReference type="AlphaFoldDB" id="A0A7Y6B826"/>
<name>A0A7Y6B826_9SPHN</name>
<gene>
    <name evidence="1" type="ORF">HP438_14515</name>
</gene>
<dbReference type="Proteomes" id="UP000536441">
    <property type="component" value="Unassembled WGS sequence"/>
</dbReference>
<evidence type="ECO:0000313" key="2">
    <source>
        <dbReference type="Proteomes" id="UP000536441"/>
    </source>
</evidence>
<sequence length="67" mass="7261">MTENPEIGVFVHIPNPAGFFVQPDRGGGAVVSVPVSHARIHVFVVRQKLTVSRRPFLDALKAASAIR</sequence>